<dbReference type="AlphaFoldDB" id="A0A1I2UR68"/>
<proteinExistence type="predicted"/>
<dbReference type="PANTHER" id="PTHR39323">
    <property type="entry name" value="BLR1149 PROTEIN"/>
    <property type="match status" value="1"/>
</dbReference>
<organism evidence="2 3">
    <name type="scientific">Pedobacter insulae</name>
    <dbReference type="NCBI Taxonomy" id="414048"/>
    <lineage>
        <taxon>Bacteria</taxon>
        <taxon>Pseudomonadati</taxon>
        <taxon>Bacteroidota</taxon>
        <taxon>Sphingobacteriia</taxon>
        <taxon>Sphingobacteriales</taxon>
        <taxon>Sphingobacteriaceae</taxon>
        <taxon>Pedobacter</taxon>
    </lineage>
</organism>
<evidence type="ECO:0000259" key="1">
    <source>
        <dbReference type="Pfam" id="PF00149"/>
    </source>
</evidence>
<keyword evidence="2" id="KW-0436">Ligase</keyword>
<sequence length="212" mass="24348">MTITVCDEEFILIKERALFLPEKQLLVISDLHLGKSAHFRRAGLQVPSTVAQSDLQRLSLIIERYAPQTLLINGDMFHHQLNSDVDDFSRWKSYYRNLEFILVKGNHDRLADKHYQDLGIHVYEPSYCTDKLCFIHDSTACKEETLYPISGHIHPGVTIIGKAKQRLRFPCFYFGKEYAILPAFSAFTGLFNIKPNKGEDVYAITPTKVLKV</sequence>
<dbReference type="PIRSF" id="PIRSF000887">
    <property type="entry name" value="Pesterase_MJ0037"/>
    <property type="match status" value="1"/>
</dbReference>
<dbReference type="InterPro" id="IPR029052">
    <property type="entry name" value="Metallo-depent_PP-like"/>
</dbReference>
<reference evidence="2 3" key="1">
    <citation type="submission" date="2016-10" db="EMBL/GenBank/DDBJ databases">
        <authorList>
            <person name="de Groot N.N."/>
        </authorList>
    </citation>
    <scope>NUCLEOTIDE SEQUENCE [LARGE SCALE GENOMIC DNA]</scope>
    <source>
        <strain evidence="2 3">DSM 18684</strain>
    </source>
</reference>
<gene>
    <name evidence="2" type="ORF">SAMN04489864_102298</name>
</gene>
<dbReference type="RefSeq" id="WP_090992346.1">
    <property type="nucleotide sequence ID" value="NZ_FOPP01000002.1"/>
</dbReference>
<dbReference type="PANTHER" id="PTHR39323:SF1">
    <property type="entry name" value="BLR1149 PROTEIN"/>
    <property type="match status" value="1"/>
</dbReference>
<dbReference type="EMBL" id="FOPP01000002">
    <property type="protein sequence ID" value="SFG79563.1"/>
    <property type="molecule type" value="Genomic_DNA"/>
</dbReference>
<evidence type="ECO:0000313" key="2">
    <source>
        <dbReference type="EMBL" id="SFG79563.1"/>
    </source>
</evidence>
<dbReference type="Proteomes" id="UP000199666">
    <property type="component" value="Unassembled WGS sequence"/>
</dbReference>
<dbReference type="Pfam" id="PF00149">
    <property type="entry name" value="Metallophos"/>
    <property type="match status" value="1"/>
</dbReference>
<feature type="domain" description="Calcineurin-like phosphoesterase" evidence="1">
    <location>
        <begin position="25"/>
        <end position="121"/>
    </location>
</feature>
<dbReference type="NCBIfam" id="TIGR04123">
    <property type="entry name" value="P_estr_lig_assc"/>
    <property type="match status" value="1"/>
</dbReference>
<dbReference type="STRING" id="414048.SAMN04489864_102298"/>
<dbReference type="InterPro" id="IPR024173">
    <property type="entry name" value="Pesterase_MJ0037-like"/>
</dbReference>
<dbReference type="SUPFAM" id="SSF56300">
    <property type="entry name" value="Metallo-dependent phosphatases"/>
    <property type="match status" value="1"/>
</dbReference>
<dbReference type="OrthoDB" id="9795838at2"/>
<name>A0A1I2UR68_9SPHI</name>
<dbReference type="InterPro" id="IPR004843">
    <property type="entry name" value="Calcineurin-like_PHP"/>
</dbReference>
<evidence type="ECO:0000313" key="3">
    <source>
        <dbReference type="Proteomes" id="UP000199666"/>
    </source>
</evidence>
<protein>
    <submittedName>
        <fullName evidence="2">Putative phosphoesterase, SbcD/Mre11-related/metallophosphoesterase, DNA ligase-associated</fullName>
    </submittedName>
</protein>
<keyword evidence="3" id="KW-1185">Reference proteome</keyword>
<dbReference type="GO" id="GO:0016787">
    <property type="term" value="F:hydrolase activity"/>
    <property type="evidence" value="ECO:0007669"/>
    <property type="project" value="InterPro"/>
</dbReference>
<dbReference type="Gene3D" id="3.60.21.10">
    <property type="match status" value="1"/>
</dbReference>
<accession>A0A1I2UR68</accession>
<dbReference type="InterPro" id="IPR026336">
    <property type="entry name" value="PdeM-like"/>
</dbReference>
<dbReference type="GO" id="GO:0016874">
    <property type="term" value="F:ligase activity"/>
    <property type="evidence" value="ECO:0007669"/>
    <property type="project" value="UniProtKB-KW"/>
</dbReference>